<protein>
    <recommendedName>
        <fullName evidence="4">LVIVD repeat-containing protein</fullName>
    </recommendedName>
</protein>
<dbReference type="EMBL" id="BOPB01000005">
    <property type="protein sequence ID" value="GIJ20453.1"/>
    <property type="molecule type" value="Genomic_DNA"/>
</dbReference>
<evidence type="ECO:0000313" key="2">
    <source>
        <dbReference type="EMBL" id="GIJ20453.1"/>
    </source>
</evidence>
<dbReference type="Proteomes" id="UP000643165">
    <property type="component" value="Unassembled WGS sequence"/>
</dbReference>
<organism evidence="2 3">
    <name type="scientific">Micromonospora lutea</name>
    <dbReference type="NCBI Taxonomy" id="419825"/>
    <lineage>
        <taxon>Bacteria</taxon>
        <taxon>Bacillati</taxon>
        <taxon>Actinomycetota</taxon>
        <taxon>Actinomycetes</taxon>
        <taxon>Micromonosporales</taxon>
        <taxon>Micromonosporaceae</taxon>
        <taxon>Micromonospora</taxon>
    </lineage>
</organism>
<dbReference type="Pfam" id="PF08309">
    <property type="entry name" value="LVIVD"/>
    <property type="match status" value="1"/>
</dbReference>
<reference evidence="2 3" key="1">
    <citation type="submission" date="2021-01" db="EMBL/GenBank/DDBJ databases">
        <title>Whole genome shotgun sequence of Verrucosispora lutea NBRC 106530.</title>
        <authorList>
            <person name="Komaki H."/>
            <person name="Tamura T."/>
        </authorList>
    </citation>
    <scope>NUCLEOTIDE SEQUENCE [LARGE SCALE GENOMIC DNA]</scope>
    <source>
        <strain evidence="2 3">NBRC 106530</strain>
    </source>
</reference>
<accession>A0ABQ4IRA8</accession>
<gene>
    <name evidence="2" type="ORF">Vlu01_10770</name>
</gene>
<dbReference type="InterPro" id="IPR013211">
    <property type="entry name" value="LVIVD"/>
</dbReference>
<keyword evidence="3" id="KW-1185">Reference proteome</keyword>
<comment type="caution">
    <text evidence="2">The sequence shown here is derived from an EMBL/GenBank/DDBJ whole genome shotgun (WGS) entry which is preliminary data.</text>
</comment>
<keyword evidence="1" id="KW-0732">Signal</keyword>
<evidence type="ECO:0000313" key="3">
    <source>
        <dbReference type="Proteomes" id="UP000643165"/>
    </source>
</evidence>
<evidence type="ECO:0000256" key="1">
    <source>
        <dbReference type="SAM" id="SignalP"/>
    </source>
</evidence>
<name>A0ABQ4IRA8_9ACTN</name>
<feature type="signal peptide" evidence="1">
    <location>
        <begin position="1"/>
        <end position="30"/>
    </location>
</feature>
<feature type="chain" id="PRO_5045237281" description="LVIVD repeat-containing protein" evidence="1">
    <location>
        <begin position="31"/>
        <end position="486"/>
    </location>
</feature>
<dbReference type="SUPFAM" id="SSF75011">
    <property type="entry name" value="3-carboxy-cis,cis-mucoante lactonizing enzyme"/>
    <property type="match status" value="1"/>
</dbReference>
<proteinExistence type="predicted"/>
<evidence type="ECO:0008006" key="4">
    <source>
        <dbReference type="Google" id="ProtNLM"/>
    </source>
</evidence>
<sequence>MVGMTLPRGRQLRIVSVAATGLLLASMAVASPGNAQPVSSAATEAAAAAVEAPLGVDEIASSPNLKLIANLPKQAPFNTTAALGTDIAFQGRYAFVGNYDGFVIYDIARPSRPTIVSQVLCPGAQNDISVYGDLLFLSTDASRSDDSCSSVSQSATIKESWEGIKVFDIRDKTNPRYVKAVETACGSHTHTLVPAKNKKSVYLYVSSYSPNATFPDCQPPHDSITIVKVPLNKPTDAAVVATPNLFPDGGYEGRTGGSATSGCHDITAYPAKDLAAGACMGDGVLLDISKREAPRVLHTVRDTTNFAFWHSATFNNRGTKVVFTDELGGGGGATCNEAVGPERGANAIYDLTGRGDKRKLEFRSYFKIPRTNGDTENCVAHNGSLIPVLGKDIMVQAWYQGGVSVWDFTNSRKPKEIGYWERGPLSESQLVVGGSWSAYYYNGHIYSSDIQKGLDVLELNDWRTWTAKLAHFRELNVQTQPSYLSW</sequence>